<comment type="caution">
    <text evidence="2">The sequence shown here is derived from an EMBL/GenBank/DDBJ whole genome shotgun (WGS) entry which is preliminary data.</text>
</comment>
<keyword evidence="1" id="KW-1133">Transmembrane helix</keyword>
<keyword evidence="1" id="KW-0812">Transmembrane</keyword>
<name>A0A1F6TZ10_9PROT</name>
<organism evidence="2 3">
    <name type="scientific">Candidatus Muproteobacteria bacterium RIFCSPLOWO2_01_FULL_60_18</name>
    <dbReference type="NCBI Taxonomy" id="1817768"/>
    <lineage>
        <taxon>Bacteria</taxon>
        <taxon>Pseudomonadati</taxon>
        <taxon>Pseudomonadota</taxon>
        <taxon>Candidatus Muproteobacteria</taxon>
    </lineage>
</organism>
<evidence type="ECO:0000313" key="3">
    <source>
        <dbReference type="Proteomes" id="UP000179037"/>
    </source>
</evidence>
<sequence>MNLPMTPDDTSRTADLQRLKTITTVIYILQAVSFIPPFITYVIAIMINYIKRDDVRGTWLESHFRWQIRTFWFSLPWFLLGFLTYLFIIGWIILVVTFLWLIYRILKGWLNLYDGKPMYA</sequence>
<proteinExistence type="predicted"/>
<feature type="transmembrane region" description="Helical" evidence="1">
    <location>
        <begin position="71"/>
        <end position="103"/>
    </location>
</feature>
<keyword evidence="1" id="KW-0472">Membrane</keyword>
<dbReference type="Proteomes" id="UP000179037">
    <property type="component" value="Unassembled WGS sequence"/>
</dbReference>
<dbReference type="AlphaFoldDB" id="A0A1F6TZ10"/>
<evidence type="ECO:0000256" key="1">
    <source>
        <dbReference type="SAM" id="Phobius"/>
    </source>
</evidence>
<evidence type="ECO:0008006" key="4">
    <source>
        <dbReference type="Google" id="ProtNLM"/>
    </source>
</evidence>
<accession>A0A1F6TZ10</accession>
<protein>
    <recommendedName>
        <fullName evidence="4">Transmembrane protein</fullName>
    </recommendedName>
</protein>
<gene>
    <name evidence="2" type="ORF">A3A87_02425</name>
</gene>
<dbReference type="STRING" id="1817768.A3A87_02425"/>
<dbReference type="EMBL" id="MFTC01000073">
    <property type="protein sequence ID" value="OGI50336.1"/>
    <property type="molecule type" value="Genomic_DNA"/>
</dbReference>
<reference evidence="2 3" key="1">
    <citation type="journal article" date="2016" name="Nat. Commun.">
        <title>Thousands of microbial genomes shed light on interconnected biogeochemical processes in an aquifer system.</title>
        <authorList>
            <person name="Anantharaman K."/>
            <person name="Brown C.T."/>
            <person name="Hug L.A."/>
            <person name="Sharon I."/>
            <person name="Castelle C.J."/>
            <person name="Probst A.J."/>
            <person name="Thomas B.C."/>
            <person name="Singh A."/>
            <person name="Wilkins M.J."/>
            <person name="Karaoz U."/>
            <person name="Brodie E.L."/>
            <person name="Williams K.H."/>
            <person name="Hubbard S.S."/>
            <person name="Banfield J.F."/>
        </authorList>
    </citation>
    <scope>NUCLEOTIDE SEQUENCE [LARGE SCALE GENOMIC DNA]</scope>
</reference>
<feature type="transmembrane region" description="Helical" evidence="1">
    <location>
        <begin position="25"/>
        <end position="50"/>
    </location>
</feature>
<evidence type="ECO:0000313" key="2">
    <source>
        <dbReference type="EMBL" id="OGI50336.1"/>
    </source>
</evidence>